<accession>A0A2T6AFZ5</accession>
<dbReference type="PANTHER" id="PTHR23150">
    <property type="entry name" value="SULFATASE MODIFYING FACTOR 1, 2"/>
    <property type="match status" value="1"/>
</dbReference>
<dbReference type="Gene3D" id="3.90.1580.10">
    <property type="entry name" value="paralog of FGE (formylglycine-generating enzyme)"/>
    <property type="match status" value="1"/>
</dbReference>
<dbReference type="InterPro" id="IPR016187">
    <property type="entry name" value="CTDL_fold"/>
</dbReference>
<proteinExistence type="predicted"/>
<dbReference type="AlphaFoldDB" id="A0A2T6AFZ5"/>
<dbReference type="Proteomes" id="UP000244069">
    <property type="component" value="Unassembled WGS sequence"/>
</dbReference>
<dbReference type="Pfam" id="PF03781">
    <property type="entry name" value="FGE-sulfatase"/>
    <property type="match status" value="1"/>
</dbReference>
<organism evidence="2 3">
    <name type="scientific">Allosediminivita pacifica</name>
    <dbReference type="NCBI Taxonomy" id="1267769"/>
    <lineage>
        <taxon>Bacteria</taxon>
        <taxon>Pseudomonadati</taxon>
        <taxon>Pseudomonadota</taxon>
        <taxon>Alphaproteobacteria</taxon>
        <taxon>Rhodobacterales</taxon>
        <taxon>Paracoccaceae</taxon>
        <taxon>Allosediminivita</taxon>
    </lineage>
</organism>
<keyword evidence="3" id="KW-1185">Reference proteome</keyword>
<dbReference type="InterPro" id="IPR042095">
    <property type="entry name" value="SUMF_sf"/>
</dbReference>
<dbReference type="EMBL" id="QBKN01000025">
    <property type="protein sequence ID" value="PTX42725.1"/>
    <property type="molecule type" value="Genomic_DNA"/>
</dbReference>
<name>A0A2T6AFZ5_9RHOB</name>
<reference evidence="2 3" key="1">
    <citation type="submission" date="2018-04" db="EMBL/GenBank/DDBJ databases">
        <title>Genomic Encyclopedia of Archaeal and Bacterial Type Strains, Phase II (KMG-II): from individual species to whole genera.</title>
        <authorList>
            <person name="Goeker M."/>
        </authorList>
    </citation>
    <scope>NUCLEOTIDE SEQUENCE [LARGE SCALE GENOMIC DNA]</scope>
    <source>
        <strain evidence="2 3">DSM 29329</strain>
    </source>
</reference>
<protein>
    <submittedName>
        <fullName evidence="2">Formylglycine-generating enzyme required for sulfatase activity</fullName>
    </submittedName>
</protein>
<evidence type="ECO:0000313" key="2">
    <source>
        <dbReference type="EMBL" id="PTX42725.1"/>
    </source>
</evidence>
<dbReference type="SUPFAM" id="SSF56436">
    <property type="entry name" value="C-type lectin-like"/>
    <property type="match status" value="1"/>
</dbReference>
<dbReference type="InterPro" id="IPR005532">
    <property type="entry name" value="SUMF_dom"/>
</dbReference>
<comment type="caution">
    <text evidence="2">The sequence shown here is derived from an EMBL/GenBank/DDBJ whole genome shotgun (WGS) entry which is preliminary data.</text>
</comment>
<evidence type="ECO:0000313" key="3">
    <source>
        <dbReference type="Proteomes" id="UP000244069"/>
    </source>
</evidence>
<dbReference type="GO" id="GO:0120147">
    <property type="term" value="F:formylglycine-generating oxidase activity"/>
    <property type="evidence" value="ECO:0007669"/>
    <property type="project" value="TreeGrafter"/>
</dbReference>
<dbReference type="InterPro" id="IPR051043">
    <property type="entry name" value="Sulfatase_Mod_Factor_Kinase"/>
</dbReference>
<feature type="domain" description="Sulfatase-modifying factor enzyme-like" evidence="1">
    <location>
        <begin position="33"/>
        <end position="263"/>
    </location>
</feature>
<sequence length="272" mass="29426">MRALALFATVSAIGVLAVVGTLSRKETPPPFAEPQTVAVPAGEVEWRPLGNFSFEGKARTPRLETVNVDGFEIMKHQVSRDQYAVCVVEGACAEVSARGGALPQTQVNWRDATDFADWYSEKTGDRWRLPSETEWQLAAAERYGDVAATPEARDPGRRMLESYQNGALLRGSASLSVRPAGAFGENSLGIADMGGNIWEWTDGCMENGQISRDGSVTVTDSYCGVRIAGGRHRAAIIDFVRDASVGGCAVGLPPDHLGFRLVREAPRVWPLF</sequence>
<gene>
    <name evidence="2" type="ORF">C8N44_12521</name>
</gene>
<dbReference type="RefSeq" id="WP_244641020.1">
    <property type="nucleotide sequence ID" value="NZ_BMEZ01000008.1"/>
</dbReference>
<evidence type="ECO:0000259" key="1">
    <source>
        <dbReference type="Pfam" id="PF03781"/>
    </source>
</evidence>
<dbReference type="PANTHER" id="PTHR23150:SF19">
    <property type="entry name" value="FORMYLGLYCINE-GENERATING ENZYME"/>
    <property type="match status" value="1"/>
</dbReference>